<dbReference type="PROSITE" id="PS51257">
    <property type="entry name" value="PROKAR_LIPOPROTEIN"/>
    <property type="match status" value="1"/>
</dbReference>
<proteinExistence type="predicted"/>
<dbReference type="AlphaFoldDB" id="A0A833V647"/>
<reference evidence="1" key="1">
    <citation type="submission" date="2020-01" db="EMBL/GenBank/DDBJ databases">
        <title>Genome sequence of Kobresia littledalei, the first chromosome-level genome in the family Cyperaceae.</title>
        <authorList>
            <person name="Qu G."/>
        </authorList>
    </citation>
    <scope>NUCLEOTIDE SEQUENCE</scope>
    <source>
        <strain evidence="1">C.B.Clarke</strain>
        <tissue evidence="1">Leaf</tissue>
    </source>
</reference>
<evidence type="ECO:0000313" key="2">
    <source>
        <dbReference type="Proteomes" id="UP000623129"/>
    </source>
</evidence>
<name>A0A833V647_9POAL</name>
<accession>A0A833V647</accession>
<gene>
    <name evidence="1" type="ORF">FCM35_KLT07891</name>
</gene>
<dbReference type="Proteomes" id="UP000623129">
    <property type="component" value="Unassembled WGS sequence"/>
</dbReference>
<keyword evidence="2" id="KW-1185">Reference proteome</keyword>
<organism evidence="1 2">
    <name type="scientific">Carex littledalei</name>
    <dbReference type="NCBI Taxonomy" id="544730"/>
    <lineage>
        <taxon>Eukaryota</taxon>
        <taxon>Viridiplantae</taxon>
        <taxon>Streptophyta</taxon>
        <taxon>Embryophyta</taxon>
        <taxon>Tracheophyta</taxon>
        <taxon>Spermatophyta</taxon>
        <taxon>Magnoliopsida</taxon>
        <taxon>Liliopsida</taxon>
        <taxon>Poales</taxon>
        <taxon>Cyperaceae</taxon>
        <taxon>Cyperoideae</taxon>
        <taxon>Cariceae</taxon>
        <taxon>Carex</taxon>
        <taxon>Carex subgen. Euthyceras</taxon>
    </lineage>
</organism>
<dbReference type="EMBL" id="SWLB01000018">
    <property type="protein sequence ID" value="KAF3326261.1"/>
    <property type="molecule type" value="Genomic_DNA"/>
</dbReference>
<protein>
    <submittedName>
        <fullName evidence="1">Uncharacterized protein</fullName>
    </submittedName>
</protein>
<comment type="caution">
    <text evidence="1">The sequence shown here is derived from an EMBL/GenBank/DDBJ whole genome shotgun (WGS) entry which is preliminary data.</text>
</comment>
<evidence type="ECO:0000313" key="1">
    <source>
        <dbReference type="EMBL" id="KAF3326261.1"/>
    </source>
</evidence>
<sequence>MNFKLMSVRSGVGIACDSGGTACSLGVACISGIVRSVLETSLWQISHFFIGSLSLSAIANLGNKLRFVSSCFVMEFSLLNSKFDLEINGGAGILDGQRTREAQRGICLGVIIRSLL</sequence>